<evidence type="ECO:0000313" key="1">
    <source>
        <dbReference type="EMBL" id="EQC42614.1"/>
    </source>
</evidence>
<accession>T0QWK8</accession>
<keyword evidence="2" id="KW-1185">Reference proteome</keyword>
<dbReference type="AlphaFoldDB" id="T0QWK8"/>
<dbReference type="RefSeq" id="XP_008604037.1">
    <property type="nucleotide sequence ID" value="XM_008605815.1"/>
</dbReference>
<organism evidence="1 2">
    <name type="scientific">Saprolegnia diclina (strain VS20)</name>
    <dbReference type="NCBI Taxonomy" id="1156394"/>
    <lineage>
        <taxon>Eukaryota</taxon>
        <taxon>Sar</taxon>
        <taxon>Stramenopiles</taxon>
        <taxon>Oomycota</taxon>
        <taxon>Saprolegniomycetes</taxon>
        <taxon>Saprolegniales</taxon>
        <taxon>Saprolegniaceae</taxon>
        <taxon>Saprolegnia</taxon>
    </lineage>
</organism>
<dbReference type="InParanoid" id="T0QWK8"/>
<protein>
    <submittedName>
        <fullName evidence="1">Uncharacterized protein</fullName>
    </submittedName>
</protein>
<feature type="non-terminal residue" evidence="1">
    <location>
        <position position="1"/>
    </location>
</feature>
<dbReference type="eggNOG" id="ENOG502S9BK">
    <property type="taxonomic scope" value="Eukaryota"/>
</dbReference>
<dbReference type="EMBL" id="JH767132">
    <property type="protein sequence ID" value="EQC42614.1"/>
    <property type="molecule type" value="Genomic_DNA"/>
</dbReference>
<dbReference type="Proteomes" id="UP000030762">
    <property type="component" value="Unassembled WGS sequence"/>
</dbReference>
<reference evidence="1 2" key="1">
    <citation type="submission" date="2012-04" db="EMBL/GenBank/DDBJ databases">
        <title>The Genome Sequence of Saprolegnia declina VS20.</title>
        <authorList>
            <consortium name="The Broad Institute Genome Sequencing Platform"/>
            <person name="Russ C."/>
            <person name="Nusbaum C."/>
            <person name="Tyler B."/>
            <person name="van West P."/>
            <person name="Dieguez-Uribeondo J."/>
            <person name="de Bruijn I."/>
            <person name="Tripathy S."/>
            <person name="Jiang R."/>
            <person name="Young S.K."/>
            <person name="Zeng Q."/>
            <person name="Gargeya S."/>
            <person name="Fitzgerald M."/>
            <person name="Haas B."/>
            <person name="Abouelleil A."/>
            <person name="Alvarado L."/>
            <person name="Arachchi H.M."/>
            <person name="Berlin A."/>
            <person name="Chapman S.B."/>
            <person name="Goldberg J."/>
            <person name="Griggs A."/>
            <person name="Gujja S."/>
            <person name="Hansen M."/>
            <person name="Howarth C."/>
            <person name="Imamovic A."/>
            <person name="Larimer J."/>
            <person name="McCowen C."/>
            <person name="Montmayeur A."/>
            <person name="Murphy C."/>
            <person name="Neiman D."/>
            <person name="Pearson M."/>
            <person name="Priest M."/>
            <person name="Roberts A."/>
            <person name="Saif S."/>
            <person name="Shea T."/>
            <person name="Sisk P."/>
            <person name="Sykes S."/>
            <person name="Wortman J."/>
            <person name="Nusbaum C."/>
            <person name="Birren B."/>
        </authorList>
    </citation>
    <scope>NUCLEOTIDE SEQUENCE [LARGE SCALE GENOMIC DNA]</scope>
    <source>
        <strain evidence="1 2">VS20</strain>
    </source>
</reference>
<dbReference type="OrthoDB" id="127076at2759"/>
<dbReference type="OMA" id="SMEELIC"/>
<evidence type="ECO:0000313" key="2">
    <source>
        <dbReference type="Proteomes" id="UP000030762"/>
    </source>
</evidence>
<proteinExistence type="predicted"/>
<sequence>MYPTLCKPQTLDIERRRVVLSEREYKSVRYHEPMAGKSKHGMAFYLVAIGRSKIYLFDLQKTTSRPIVLPMNAITSLAKVIPTKFGSERQILLCDDSELYALTLRDDVGKAPSTYYLASFEAASKAFVYLDQSWAAYLERCVLSPKKLTTSSSQTTLLFHAIVAEFADTSDIILRQRLLLELSQSAVDAVLLKRLFFNEDTMFRSGDALCHGLPSLLLHLLRQLNDRSASDLPRVAQLEFVLALLGCYHAMVFDSHTLVERQTFLKRCGHSFCDVAAVFALNYTKGEADTALSEHDKTIARTLRMRIIETQAAILLQLYAFHHELIECFPDTSLAPTTVHFFDLMVAAPTYHKWFQRAMTRAGLLYAATENDKTLDALRLYWLVSVIYLTLASNYRVRAWICDDCFDTYTLLWCSPGSLARWTKNETNVFATRAATHIQHILRACAES</sequence>
<name>T0QWK8_SAPDV</name>
<gene>
    <name evidence="1" type="ORF">SDRG_00343</name>
</gene>
<dbReference type="GeneID" id="19941070"/>
<dbReference type="VEuPathDB" id="FungiDB:SDRG_00343"/>